<dbReference type="Gene3D" id="3.30.1490.20">
    <property type="entry name" value="ATP-grasp fold, A domain"/>
    <property type="match status" value="1"/>
</dbReference>
<evidence type="ECO:0000256" key="1">
    <source>
        <dbReference type="ARBA" id="ARBA00001936"/>
    </source>
</evidence>
<keyword evidence="5 10" id="KW-0547">Nucleotide-binding</keyword>
<accession>A0A0S1SHD2</accession>
<keyword evidence="8" id="KW-0460">Magnesium</keyword>
<dbReference type="GO" id="GO:0000287">
    <property type="term" value="F:magnesium ion binding"/>
    <property type="evidence" value="ECO:0007669"/>
    <property type="project" value="InterPro"/>
</dbReference>
<keyword evidence="6" id="KW-0658">Purine biosynthesis</keyword>
<dbReference type="Gene3D" id="3.30.470.20">
    <property type="entry name" value="ATP-grasp fold, B domain"/>
    <property type="match status" value="1"/>
</dbReference>
<protein>
    <submittedName>
        <fullName evidence="12">5-formaminoimidazole-4-carboxamide-1-(Beta)-D-ribofuranosy l 5'-monophosphate synthetase</fullName>
    </submittedName>
</protein>
<dbReference type="Pfam" id="PF06849">
    <property type="entry name" value="DUF1246"/>
    <property type="match status" value="1"/>
</dbReference>
<dbReference type="PANTHER" id="PTHR38147">
    <property type="entry name" value="5-FORMAMINOIMIDAZOLE-4-CARBOXAMIDE-1-(BETA)-D-RIBOFURANOSYL 5'-MONOPHOSPHATE SYNTHETASE-RELATED"/>
    <property type="match status" value="1"/>
</dbReference>
<reference evidence="13" key="1">
    <citation type="submission" date="2015-10" db="EMBL/GenBank/DDBJ databases">
        <title>Analysis of five complete genome sequences for members of the class Peribacteria in the recently recognized Peregrinibacteria bacterial phylum.</title>
        <authorList>
            <person name="Anantharaman K."/>
            <person name="Brown C.T."/>
            <person name="Burstein D."/>
            <person name="Castelle C.J."/>
            <person name="Probst A.J."/>
            <person name="Thomas B.C."/>
            <person name="Williams K.H."/>
            <person name="Banfield J.F."/>
        </authorList>
    </citation>
    <scope>NUCLEOTIDE SEQUENCE [LARGE SCALE GENOMIC DNA]</scope>
</reference>
<dbReference type="STRING" id="1735162.PeribacterB2_0727"/>
<keyword evidence="7 10" id="KW-0067">ATP-binding</keyword>
<evidence type="ECO:0000256" key="3">
    <source>
        <dbReference type="ARBA" id="ARBA00022598"/>
    </source>
</evidence>
<gene>
    <name evidence="12" type="ORF">PeribacterD1_0727</name>
</gene>
<name>A0A0S1SHD2_9BACT</name>
<organism evidence="12 13">
    <name type="scientific">Candidatus Peribacter riflensis</name>
    <dbReference type="NCBI Taxonomy" id="1735162"/>
    <lineage>
        <taxon>Bacteria</taxon>
        <taxon>Candidatus Peregrinibacteriota</taxon>
        <taxon>Candidatus Peribacteria</taxon>
        <taxon>Candidatus Peribacterales</taxon>
        <taxon>Candidatus Peribacteraceae</taxon>
        <taxon>Candidatus Peribacter</taxon>
    </lineage>
</organism>
<evidence type="ECO:0000259" key="11">
    <source>
        <dbReference type="PROSITE" id="PS50975"/>
    </source>
</evidence>
<dbReference type="SUPFAM" id="SSF52440">
    <property type="entry name" value="PreATP-grasp domain"/>
    <property type="match status" value="1"/>
</dbReference>
<dbReference type="GO" id="GO:0006188">
    <property type="term" value="P:IMP biosynthetic process"/>
    <property type="evidence" value="ECO:0007669"/>
    <property type="project" value="InterPro"/>
</dbReference>
<dbReference type="InterPro" id="IPR010672">
    <property type="entry name" value="IMP_biosynth_PurP_N"/>
</dbReference>
<accession>A0A0S1SFJ9</accession>
<evidence type="ECO:0000256" key="7">
    <source>
        <dbReference type="ARBA" id="ARBA00022840"/>
    </source>
</evidence>
<dbReference type="PROSITE" id="PS50975">
    <property type="entry name" value="ATP_GRASP"/>
    <property type="match status" value="1"/>
</dbReference>
<evidence type="ECO:0000256" key="8">
    <source>
        <dbReference type="ARBA" id="ARBA00022842"/>
    </source>
</evidence>
<dbReference type="Proteomes" id="UP000069135">
    <property type="component" value="Chromosome"/>
</dbReference>
<dbReference type="SUPFAM" id="SSF56059">
    <property type="entry name" value="Glutathione synthetase ATP-binding domain-like"/>
    <property type="match status" value="1"/>
</dbReference>
<keyword evidence="4" id="KW-0479">Metal-binding</keyword>
<dbReference type="InterPro" id="IPR016185">
    <property type="entry name" value="PreATP-grasp_dom_sf"/>
</dbReference>
<evidence type="ECO:0000256" key="2">
    <source>
        <dbReference type="ARBA" id="ARBA00001946"/>
    </source>
</evidence>
<feature type="domain" description="ATP-grasp" evidence="11">
    <location>
        <begin position="112"/>
        <end position="342"/>
    </location>
</feature>
<evidence type="ECO:0000256" key="10">
    <source>
        <dbReference type="PROSITE-ProRule" id="PRU00409"/>
    </source>
</evidence>
<dbReference type="Pfam" id="PF06973">
    <property type="entry name" value="DUF1297"/>
    <property type="match status" value="1"/>
</dbReference>
<dbReference type="PATRIC" id="fig|1735161.3.peg.707"/>
<evidence type="ECO:0000313" key="12">
    <source>
        <dbReference type="EMBL" id="ALM13399.1"/>
    </source>
</evidence>
<dbReference type="AlphaFoldDB" id="A0A0S1SHD2"/>
<evidence type="ECO:0000256" key="5">
    <source>
        <dbReference type="ARBA" id="ARBA00022741"/>
    </source>
</evidence>
<dbReference type="HAMAP" id="MF_01163">
    <property type="entry name" value="IMP_biosynth_PurP"/>
    <property type="match status" value="1"/>
</dbReference>
<keyword evidence="3" id="KW-0436">Ligase</keyword>
<dbReference type="InterPro" id="IPR011761">
    <property type="entry name" value="ATP-grasp"/>
</dbReference>
<dbReference type="InterPro" id="IPR009720">
    <property type="entry name" value="IMP_biosynth_PurP_C"/>
</dbReference>
<evidence type="ECO:0000256" key="6">
    <source>
        <dbReference type="ARBA" id="ARBA00022755"/>
    </source>
</evidence>
<accession>A0A0S1SSW9</accession>
<dbReference type="PIRSF" id="PIRSF004602">
    <property type="entry name" value="ATPgrasp_PurP"/>
    <property type="match status" value="1"/>
</dbReference>
<reference evidence="12 13" key="2">
    <citation type="journal article" date="2016" name="PeerJ">
        <title>Analysis of five complete genome sequences for members of the class Peribacteria in the recently recognized Peregrinibacteria bacterial phylum.</title>
        <authorList>
            <person name="Anantharaman K."/>
            <person name="Brown C.T."/>
            <person name="Burstein D."/>
            <person name="Castelle C.J."/>
            <person name="Probst A.J."/>
            <person name="Thomas B.C."/>
            <person name="Williams K.H."/>
            <person name="Banfield J.F."/>
        </authorList>
    </citation>
    <scope>NUCLEOTIDE SEQUENCE [LARGE SCALE GENOMIC DNA]</scope>
    <source>
        <strain evidence="12">RIFOXYD1_FULL_PER-ii_59_16</strain>
    </source>
</reference>
<proteinExistence type="inferred from homology"/>
<dbReference type="KEGG" id="prf:PeribacterA2_0726"/>
<evidence type="ECO:0000256" key="9">
    <source>
        <dbReference type="ARBA" id="ARBA00023211"/>
    </source>
</evidence>
<accession>A0A0S1SNT2</accession>
<dbReference type="GO" id="GO:0005524">
    <property type="term" value="F:ATP binding"/>
    <property type="evidence" value="ECO:0007669"/>
    <property type="project" value="UniProtKB-UniRule"/>
</dbReference>
<dbReference type="GO" id="GO:0016879">
    <property type="term" value="F:ligase activity, forming carbon-nitrogen bonds"/>
    <property type="evidence" value="ECO:0007669"/>
    <property type="project" value="InterPro"/>
</dbReference>
<dbReference type="Gene3D" id="3.40.50.20">
    <property type="match status" value="1"/>
</dbReference>
<dbReference type="EMBL" id="CP013065">
    <property type="protein sequence ID" value="ALM13399.1"/>
    <property type="molecule type" value="Genomic_DNA"/>
</dbReference>
<dbReference type="InterPro" id="IPR023656">
    <property type="entry name" value="IMP_biosynth_PurP"/>
</dbReference>
<dbReference type="PANTHER" id="PTHR38147:SF2">
    <property type="entry name" value="5-FORMAMINOIMIDAZOLE-4-CARBOXAMIDE-1-(BETA)-D-RIBOFURANOSYL 5'-MONOPHOSPHATE SYNTHETASE"/>
    <property type="match status" value="1"/>
</dbReference>
<evidence type="ECO:0000256" key="4">
    <source>
        <dbReference type="ARBA" id="ARBA00022723"/>
    </source>
</evidence>
<comment type="cofactor">
    <cofactor evidence="1">
        <name>Mn(2+)</name>
        <dbReference type="ChEBI" id="CHEBI:29035"/>
    </cofactor>
</comment>
<comment type="cofactor">
    <cofactor evidence="2">
        <name>Mg(2+)</name>
        <dbReference type="ChEBI" id="CHEBI:18420"/>
    </cofactor>
</comment>
<evidence type="ECO:0000313" key="13">
    <source>
        <dbReference type="Proteomes" id="UP000069135"/>
    </source>
</evidence>
<dbReference type="InterPro" id="IPR013815">
    <property type="entry name" value="ATP_grasp_subdomain_1"/>
</dbReference>
<sequence>MAKPKPILLASTKSSDYCIATMGSHSALQILKGARDEGMRNLVICKKGTERPYISYGVADEIITVKDWSEWNDKLEEELIRRNAVVIPHGSFIAYLGTDRVMKMQAMYYGTKEILKWESDRSLERKWLEKSGLELPHLFAKPEDIDRPAIVKFHGASGGFGYFIAKSAEQFYEVKNRKYPEQNEYALQEYIVGVPLYVHYFYSPLTKELEIMSFDKRYESNADSIGRIRAEDQLSANIHTSYTIVGNIPVVVRESMLPQFFAMGERVVEQSRTLGAGKGLFGPFCLECIVTRKLQVFVFEISARIVAGTNPFVEGSPYTQLRYKEPMSTGRRIARDIKQAIEQGRLDEVLG</sequence>
<keyword evidence="9" id="KW-0464">Manganese</keyword>